<dbReference type="HOGENOM" id="CLU_1336977_0_0_11"/>
<dbReference type="Proteomes" id="UP000027986">
    <property type="component" value="Chromosome"/>
</dbReference>
<dbReference type="InterPro" id="IPR027381">
    <property type="entry name" value="LytR/CpsA/Psr_C"/>
</dbReference>
<proteinExistence type="predicted"/>
<sequence>MSYVRDNGLARARKRRERRSIAILVFCALLVLGAIVFAATFISSPSKQSGPCPNGTVSSAPPEIASFTLNVYNASGSKGAAATAAEALRTHGFRMGVVGNDPYQHSEDGVGEVRFGPDGAALAKRYVATLVPGAKLVQDGRDGNSVDVVVGSSFPTIAAAPASPSPSPVCK</sequence>
<dbReference type="GeneID" id="41841987"/>
<dbReference type="AlphaFoldDB" id="A0A075JIT4"/>
<gene>
    <name evidence="1" type="ORF">HX89_13100</name>
</gene>
<accession>A0A075JIT4</accession>
<keyword evidence="2" id="KW-1185">Reference proteome</keyword>
<dbReference type="KEGG" id="dni:HX89_13100"/>
<dbReference type="RefSeq" id="WP_038569649.1">
    <property type="nucleotide sequence ID" value="NZ_CP008889.1"/>
</dbReference>
<evidence type="ECO:0000313" key="2">
    <source>
        <dbReference type="Proteomes" id="UP000027986"/>
    </source>
</evidence>
<organism evidence="1 2">
    <name type="scientific">Dermacoccus nishinomiyaensis</name>
    <dbReference type="NCBI Taxonomy" id="1274"/>
    <lineage>
        <taxon>Bacteria</taxon>
        <taxon>Bacillati</taxon>
        <taxon>Actinomycetota</taxon>
        <taxon>Actinomycetes</taxon>
        <taxon>Micrococcales</taxon>
        <taxon>Dermacoccaceae</taxon>
        <taxon>Dermacoccus</taxon>
    </lineage>
</organism>
<reference evidence="1 2" key="1">
    <citation type="submission" date="2014-07" db="EMBL/GenBank/DDBJ databases">
        <title>Genome Sequencing of Dermacoccus nishinomiyaensis.</title>
        <authorList>
            <person name="Hong K.W."/>
            <person name="Chan K.G."/>
        </authorList>
    </citation>
    <scope>NUCLEOTIDE SEQUENCE [LARGE SCALE GENOMIC DNA]</scope>
    <source>
        <strain evidence="1 2">M25</strain>
    </source>
</reference>
<dbReference type="eggNOG" id="ENOG5032WRF">
    <property type="taxonomic scope" value="Bacteria"/>
</dbReference>
<protein>
    <submittedName>
        <fullName evidence="1">Uncharacterized protein</fullName>
    </submittedName>
</protein>
<dbReference type="Gene3D" id="3.30.70.2390">
    <property type="match status" value="1"/>
</dbReference>
<dbReference type="EMBL" id="CP008889">
    <property type="protein sequence ID" value="AIF41710.1"/>
    <property type="molecule type" value="Genomic_DNA"/>
</dbReference>
<dbReference type="OrthoDB" id="4864198at2"/>
<name>A0A075JIT4_9MICO</name>
<evidence type="ECO:0000313" key="1">
    <source>
        <dbReference type="EMBL" id="AIF41710.1"/>
    </source>
</evidence>
<dbReference type="Pfam" id="PF13399">
    <property type="entry name" value="LytR_C"/>
    <property type="match status" value="1"/>
</dbReference>